<dbReference type="InterPro" id="IPR051641">
    <property type="entry name" value="RGK_GTP-binding_reg"/>
</dbReference>
<dbReference type="EMBL" id="JXXN02000399">
    <property type="protein sequence ID" value="THD27522.1"/>
    <property type="molecule type" value="Genomic_DNA"/>
</dbReference>
<dbReference type="GO" id="GO:0005886">
    <property type="term" value="C:plasma membrane"/>
    <property type="evidence" value="ECO:0007669"/>
    <property type="project" value="TreeGrafter"/>
</dbReference>
<keyword evidence="5" id="KW-1185">Reference proteome</keyword>
<dbReference type="SUPFAM" id="SSF52540">
    <property type="entry name" value="P-loop containing nucleoside triphosphate hydrolases"/>
    <property type="match status" value="1"/>
</dbReference>
<keyword evidence="2" id="KW-0597">Phosphoprotein</keyword>
<evidence type="ECO:0000256" key="2">
    <source>
        <dbReference type="ARBA" id="ARBA00022553"/>
    </source>
</evidence>
<feature type="region of interest" description="Disordered" evidence="3">
    <location>
        <begin position="540"/>
        <end position="560"/>
    </location>
</feature>
<dbReference type="SMART" id="SM00175">
    <property type="entry name" value="RAB"/>
    <property type="match status" value="1"/>
</dbReference>
<sequence length="589" mass="65895">MEINDDFERFCQIAQRSPRNSLSPVYHSPESHLGRRSTQCGYLTFVDQSQVKRSSSFREPRQASHVSSPRASGNISSARSPVRSDRRFSPTSRGDISATGAAKRASFSSHHRINQGDYPVAHDEQDPRGWCVENAGEPDQSSLSPSSRMCAANRHRAGSMKETGRKRPKAQYRPSAPAVFTGRRSPPYTVEPHSPGRYANQNQTNTVEEQLVHMRRFQRTKDGHVISKGDRNVPQIELHRSMSPMDVQLGSLALYPQSPVSQNRPIIYMHDASDRSGDSSASDNEVIEIPAITTSLASPASHHGSSRVIQSSALQSPHTLCPESRNRSKSWAYVYEPELAPAQHVPSPARLDTATSDQPLTVQVLGSSRVGKTSLCMQFQTSESLDVTLECAQEDELARNLAVEVNNEKFHLILVDTNLMHDEFLDSSEPDIIESADAYVVVYAIDDRSTYTTAHAIVNYLLGKCKRSSAIILVANKSDLVRTRAVSTDEAKNLADIYSCLFYEISTALNHRVDELLVGIIEEIKRRRLEVDRERDRLDRMASTKKRVSSSHSGHRRSFAMPKSTANNVVKFFQKYFSRKEQKGTHNPY</sequence>
<dbReference type="PROSITE" id="PS51421">
    <property type="entry name" value="RAS"/>
    <property type="match status" value="1"/>
</dbReference>
<gene>
    <name evidence="4" type="ORF">D915_001750</name>
</gene>
<evidence type="ECO:0000313" key="4">
    <source>
        <dbReference type="EMBL" id="THD27522.1"/>
    </source>
</evidence>
<protein>
    <submittedName>
        <fullName evidence="4">GTP-binding protein GEM</fullName>
    </submittedName>
</protein>
<dbReference type="Gene3D" id="3.40.50.300">
    <property type="entry name" value="P-loop containing nucleotide triphosphate hydrolases"/>
    <property type="match status" value="1"/>
</dbReference>
<accession>A0A4E0S2E6</accession>
<dbReference type="PROSITE" id="PS51419">
    <property type="entry name" value="RAB"/>
    <property type="match status" value="1"/>
</dbReference>
<feature type="compositionally biased region" description="Polar residues" evidence="3">
    <location>
        <begin position="64"/>
        <end position="79"/>
    </location>
</feature>
<dbReference type="GO" id="GO:0005246">
    <property type="term" value="F:calcium channel regulator activity"/>
    <property type="evidence" value="ECO:0007669"/>
    <property type="project" value="TreeGrafter"/>
</dbReference>
<dbReference type="InterPro" id="IPR001806">
    <property type="entry name" value="Small_GTPase"/>
</dbReference>
<organism evidence="4 5">
    <name type="scientific">Fasciola hepatica</name>
    <name type="common">Liver fluke</name>
    <dbReference type="NCBI Taxonomy" id="6192"/>
    <lineage>
        <taxon>Eukaryota</taxon>
        <taxon>Metazoa</taxon>
        <taxon>Spiralia</taxon>
        <taxon>Lophotrochozoa</taxon>
        <taxon>Platyhelminthes</taxon>
        <taxon>Trematoda</taxon>
        <taxon>Digenea</taxon>
        <taxon>Plagiorchiida</taxon>
        <taxon>Echinostomata</taxon>
        <taxon>Echinostomatoidea</taxon>
        <taxon>Fasciolidae</taxon>
        <taxon>Fasciola</taxon>
    </lineage>
</organism>
<dbReference type="PANTHER" id="PTHR45775">
    <property type="entry name" value="RAD, GEM/KIR FAMILY MEMBER 2, ISOFORM C"/>
    <property type="match status" value="1"/>
</dbReference>
<dbReference type="GO" id="GO:0005525">
    <property type="term" value="F:GTP binding"/>
    <property type="evidence" value="ECO:0007669"/>
    <property type="project" value="InterPro"/>
</dbReference>
<evidence type="ECO:0000313" key="5">
    <source>
        <dbReference type="Proteomes" id="UP000230066"/>
    </source>
</evidence>
<evidence type="ECO:0000256" key="3">
    <source>
        <dbReference type="SAM" id="MobiDB-lite"/>
    </source>
</evidence>
<dbReference type="InterPro" id="IPR027417">
    <property type="entry name" value="P-loop_NTPase"/>
</dbReference>
<dbReference type="PRINTS" id="PR00449">
    <property type="entry name" value="RASTRNSFRMNG"/>
</dbReference>
<name>A0A4E0S2E6_FASHE</name>
<dbReference type="Pfam" id="PF00071">
    <property type="entry name" value="Ras"/>
    <property type="match status" value="1"/>
</dbReference>
<feature type="compositionally biased region" description="Basic residues" evidence="3">
    <location>
        <begin position="153"/>
        <end position="170"/>
    </location>
</feature>
<evidence type="ECO:0000256" key="1">
    <source>
        <dbReference type="ARBA" id="ARBA00008846"/>
    </source>
</evidence>
<feature type="region of interest" description="Disordered" evidence="3">
    <location>
        <begin position="52"/>
        <end position="187"/>
    </location>
</feature>
<proteinExistence type="inferred from homology"/>
<comment type="similarity">
    <text evidence="1">Belongs to the small GTPase superfamily. RGK family.</text>
</comment>
<dbReference type="GO" id="GO:0003924">
    <property type="term" value="F:GTPase activity"/>
    <property type="evidence" value="ECO:0007669"/>
    <property type="project" value="InterPro"/>
</dbReference>
<reference evidence="4" key="1">
    <citation type="submission" date="2019-03" db="EMBL/GenBank/DDBJ databases">
        <title>Improved annotation for the trematode Fasciola hepatica.</title>
        <authorList>
            <person name="Choi Y.-J."/>
            <person name="Martin J."/>
            <person name="Mitreva M."/>
        </authorList>
    </citation>
    <scope>NUCLEOTIDE SEQUENCE [LARGE SCALE GENOMIC DNA]</scope>
</reference>
<dbReference type="AlphaFoldDB" id="A0A4E0S2E6"/>
<dbReference type="SMART" id="SM00173">
    <property type="entry name" value="RAS"/>
    <property type="match status" value="1"/>
</dbReference>
<dbReference type="PANTHER" id="PTHR45775:SF6">
    <property type="entry name" value="RAD, GEM_KIR FAMILY MEMBER 2, ISOFORM C"/>
    <property type="match status" value="1"/>
</dbReference>
<comment type="caution">
    <text evidence="4">The sequence shown here is derived from an EMBL/GenBank/DDBJ whole genome shotgun (WGS) entry which is preliminary data.</text>
</comment>
<feature type="compositionally biased region" description="Basic residues" evidence="3">
    <location>
        <begin position="543"/>
        <end position="558"/>
    </location>
</feature>
<dbReference type="Proteomes" id="UP000230066">
    <property type="component" value="Unassembled WGS sequence"/>
</dbReference>